<dbReference type="STRING" id="62062.ENSHHUP00000022473"/>
<evidence type="ECO:0000313" key="5">
    <source>
        <dbReference type="Proteomes" id="UP000314982"/>
    </source>
</evidence>
<comment type="function">
    <text evidence="2">Hydrolysis of 6-phosphogluconolactone to 6-phosphogluconate.</text>
</comment>
<dbReference type="AlphaFoldDB" id="A0A4W5L9K5"/>
<accession>A0A4W5L9K5</accession>
<dbReference type="Pfam" id="PF01182">
    <property type="entry name" value="Glucosamine_iso"/>
    <property type="match status" value="1"/>
</dbReference>
<reference evidence="4" key="3">
    <citation type="submission" date="2025-09" db="UniProtKB">
        <authorList>
            <consortium name="Ensembl"/>
        </authorList>
    </citation>
    <scope>IDENTIFICATION</scope>
</reference>
<dbReference type="CDD" id="cd01400">
    <property type="entry name" value="6PGL"/>
    <property type="match status" value="1"/>
</dbReference>
<name>A0A4W5L9K5_9TELE</name>
<feature type="domain" description="Glucosamine/galactosamine-6-phosphate isomerase" evidence="3">
    <location>
        <begin position="13"/>
        <end position="195"/>
    </location>
</feature>
<comment type="catalytic activity">
    <reaction evidence="2">
        <text>6-phospho-D-glucono-1,5-lactone + H2O = 6-phospho-D-gluconate + H(+)</text>
        <dbReference type="Rhea" id="RHEA:12556"/>
        <dbReference type="ChEBI" id="CHEBI:15377"/>
        <dbReference type="ChEBI" id="CHEBI:15378"/>
        <dbReference type="ChEBI" id="CHEBI:57955"/>
        <dbReference type="ChEBI" id="CHEBI:58759"/>
        <dbReference type="EC" id="3.1.1.31"/>
    </reaction>
</comment>
<evidence type="ECO:0000256" key="1">
    <source>
        <dbReference type="ARBA" id="ARBA00010662"/>
    </source>
</evidence>
<dbReference type="GO" id="GO:0017057">
    <property type="term" value="F:6-phosphogluconolactonase activity"/>
    <property type="evidence" value="ECO:0007669"/>
    <property type="project" value="UniProtKB-UniRule"/>
</dbReference>
<keyword evidence="5" id="KW-1185">Reference proteome</keyword>
<dbReference type="PANTHER" id="PTHR11054">
    <property type="entry name" value="6-PHOSPHOGLUCONOLACTONASE"/>
    <property type="match status" value="1"/>
</dbReference>
<sequence length="210" mass="22341">VRCCRVTVFRGTKSLAEVIALRGKAVLALSGGRSPVAFLQALSAESLDWSRVTVTLVDERLVPPNHADSNAALLRDNLLQGAAAAATLQPLLDDATDLDAALAQACRHWHTPDVVVLGMGEDGHIASLFPGAANLAQGLAPDNPAPLLALCPPAAAHARISMTLAELLRSGVLYLAIAGEDKRRVLEYAARTRSDHGFWRPVRFQAETGW</sequence>
<dbReference type="GO" id="GO:0006098">
    <property type="term" value="P:pentose-phosphate shunt"/>
    <property type="evidence" value="ECO:0007669"/>
    <property type="project" value="UniProtKB-UniPathway"/>
</dbReference>
<dbReference type="SUPFAM" id="SSF100950">
    <property type="entry name" value="NagB/RpiA/CoA transferase-like"/>
    <property type="match status" value="1"/>
</dbReference>
<comment type="similarity">
    <text evidence="1 2">Belongs to the glucosamine/galactosamine-6-phosphate isomerase family. 6-phosphogluconolactonase subfamily.</text>
</comment>
<protein>
    <recommendedName>
        <fullName evidence="2">6-phosphogluconolactonase</fullName>
        <shortName evidence="2">6PGL</shortName>
        <ecNumber evidence="2">3.1.1.31</ecNumber>
    </recommendedName>
</protein>
<dbReference type="GO" id="GO:0005975">
    <property type="term" value="P:carbohydrate metabolic process"/>
    <property type="evidence" value="ECO:0007669"/>
    <property type="project" value="UniProtKB-UniRule"/>
</dbReference>
<comment type="pathway">
    <text evidence="2">Carbohydrate degradation; pentose phosphate pathway; D-ribulose 5-phosphate from D-glucose 6-phosphate (oxidative stage): step 2/3.</text>
</comment>
<evidence type="ECO:0000313" key="4">
    <source>
        <dbReference type="Ensembl" id="ENSHHUP00000022473.1"/>
    </source>
</evidence>
<dbReference type="InterPro" id="IPR005900">
    <property type="entry name" value="6-phosphogluconolactonase_DevB"/>
</dbReference>
<dbReference type="Proteomes" id="UP000314982">
    <property type="component" value="Unassembled WGS sequence"/>
</dbReference>
<dbReference type="InterPro" id="IPR039104">
    <property type="entry name" value="6PGL"/>
</dbReference>
<dbReference type="InterPro" id="IPR037171">
    <property type="entry name" value="NagB/RpiA_transferase-like"/>
</dbReference>
<dbReference type="UniPathway" id="UPA00115">
    <property type="reaction ID" value="UER00409"/>
</dbReference>
<reference evidence="4" key="2">
    <citation type="submission" date="2025-08" db="UniProtKB">
        <authorList>
            <consortium name="Ensembl"/>
        </authorList>
    </citation>
    <scope>IDENTIFICATION</scope>
</reference>
<evidence type="ECO:0000259" key="3">
    <source>
        <dbReference type="Pfam" id="PF01182"/>
    </source>
</evidence>
<dbReference type="InterPro" id="IPR006148">
    <property type="entry name" value="Glc/Gal-6P_isomerase"/>
</dbReference>
<dbReference type="PANTHER" id="PTHR11054:SF0">
    <property type="entry name" value="6-PHOSPHOGLUCONOLACTONASE"/>
    <property type="match status" value="1"/>
</dbReference>
<dbReference type="Ensembl" id="ENSHHUT00000023323.1">
    <property type="protein sequence ID" value="ENSHHUP00000022473.1"/>
    <property type="gene ID" value="ENSHHUG00000014077.1"/>
</dbReference>
<proteinExistence type="inferred from homology"/>
<dbReference type="Gene3D" id="3.40.50.1360">
    <property type="match status" value="1"/>
</dbReference>
<keyword evidence="2" id="KW-0378">Hydrolase</keyword>
<evidence type="ECO:0000256" key="2">
    <source>
        <dbReference type="RuleBase" id="RU365095"/>
    </source>
</evidence>
<dbReference type="EC" id="3.1.1.31" evidence="2"/>
<organism evidence="4 5">
    <name type="scientific">Hucho hucho</name>
    <name type="common">huchen</name>
    <dbReference type="NCBI Taxonomy" id="62062"/>
    <lineage>
        <taxon>Eukaryota</taxon>
        <taxon>Metazoa</taxon>
        <taxon>Chordata</taxon>
        <taxon>Craniata</taxon>
        <taxon>Vertebrata</taxon>
        <taxon>Euteleostomi</taxon>
        <taxon>Actinopterygii</taxon>
        <taxon>Neopterygii</taxon>
        <taxon>Teleostei</taxon>
        <taxon>Protacanthopterygii</taxon>
        <taxon>Salmoniformes</taxon>
        <taxon>Salmonidae</taxon>
        <taxon>Salmoninae</taxon>
        <taxon>Hucho</taxon>
    </lineage>
</organism>
<reference evidence="5" key="1">
    <citation type="submission" date="2018-06" db="EMBL/GenBank/DDBJ databases">
        <title>Genome assembly of Danube salmon.</title>
        <authorList>
            <person name="Macqueen D.J."/>
            <person name="Gundappa M.K."/>
        </authorList>
    </citation>
    <scope>NUCLEOTIDE SEQUENCE [LARGE SCALE GENOMIC DNA]</scope>
</reference>
<dbReference type="NCBIfam" id="TIGR01198">
    <property type="entry name" value="pgl"/>
    <property type="match status" value="1"/>
</dbReference>